<dbReference type="Proteomes" id="UP000244005">
    <property type="component" value="Unassembled WGS sequence"/>
</dbReference>
<sequence>MSATFRCGLQDIFLLFELSSTRIALLCITTEPPERSDTVGNSVDSWLFSLIVRIFGALPYPLIIPEIRAEMRLRRYA</sequence>
<name>A0A2R6XCR1_MARPO</name>
<dbReference type="Gramene" id="Mp2g12190.1">
    <property type="protein sequence ID" value="Mp2g12190.1.cds1"/>
    <property type="gene ID" value="Mp2g12190"/>
</dbReference>
<keyword evidence="2" id="KW-1185">Reference proteome</keyword>
<evidence type="ECO:0000313" key="2">
    <source>
        <dbReference type="Proteomes" id="UP000244005"/>
    </source>
</evidence>
<organism evidence="1 2">
    <name type="scientific">Marchantia polymorpha</name>
    <name type="common">Common liverwort</name>
    <name type="synonym">Marchantia aquatica</name>
    <dbReference type="NCBI Taxonomy" id="3197"/>
    <lineage>
        <taxon>Eukaryota</taxon>
        <taxon>Viridiplantae</taxon>
        <taxon>Streptophyta</taxon>
        <taxon>Embryophyta</taxon>
        <taxon>Marchantiophyta</taxon>
        <taxon>Marchantiopsida</taxon>
        <taxon>Marchantiidae</taxon>
        <taxon>Marchantiales</taxon>
        <taxon>Marchantiaceae</taxon>
        <taxon>Marchantia</taxon>
    </lineage>
</organism>
<dbReference type="AlphaFoldDB" id="A0A2R6XCR1"/>
<protein>
    <submittedName>
        <fullName evidence="1">Uncharacterized protein</fullName>
    </submittedName>
</protein>
<accession>A0A2R6XCR1</accession>
<gene>
    <name evidence="1" type="ORF">MARPO_0023s0183</name>
</gene>
<evidence type="ECO:0000313" key="1">
    <source>
        <dbReference type="EMBL" id="PTQ43892.1"/>
    </source>
</evidence>
<reference evidence="2" key="1">
    <citation type="journal article" date="2017" name="Cell">
        <title>Insights into land plant evolution garnered from the Marchantia polymorpha genome.</title>
        <authorList>
            <person name="Bowman J.L."/>
            <person name="Kohchi T."/>
            <person name="Yamato K.T."/>
            <person name="Jenkins J."/>
            <person name="Shu S."/>
            <person name="Ishizaki K."/>
            <person name="Yamaoka S."/>
            <person name="Nishihama R."/>
            <person name="Nakamura Y."/>
            <person name="Berger F."/>
            <person name="Adam C."/>
            <person name="Aki S.S."/>
            <person name="Althoff F."/>
            <person name="Araki T."/>
            <person name="Arteaga-Vazquez M.A."/>
            <person name="Balasubrmanian S."/>
            <person name="Barry K."/>
            <person name="Bauer D."/>
            <person name="Boehm C.R."/>
            <person name="Briginshaw L."/>
            <person name="Caballero-Perez J."/>
            <person name="Catarino B."/>
            <person name="Chen F."/>
            <person name="Chiyoda S."/>
            <person name="Chovatia M."/>
            <person name="Davies K.M."/>
            <person name="Delmans M."/>
            <person name="Demura T."/>
            <person name="Dierschke T."/>
            <person name="Dolan L."/>
            <person name="Dorantes-Acosta A.E."/>
            <person name="Eklund D.M."/>
            <person name="Florent S.N."/>
            <person name="Flores-Sandoval E."/>
            <person name="Fujiyama A."/>
            <person name="Fukuzawa H."/>
            <person name="Galik B."/>
            <person name="Grimanelli D."/>
            <person name="Grimwood J."/>
            <person name="Grossniklaus U."/>
            <person name="Hamada T."/>
            <person name="Haseloff J."/>
            <person name="Hetherington A.J."/>
            <person name="Higo A."/>
            <person name="Hirakawa Y."/>
            <person name="Hundley H.N."/>
            <person name="Ikeda Y."/>
            <person name="Inoue K."/>
            <person name="Inoue S.I."/>
            <person name="Ishida S."/>
            <person name="Jia Q."/>
            <person name="Kakita M."/>
            <person name="Kanazawa T."/>
            <person name="Kawai Y."/>
            <person name="Kawashima T."/>
            <person name="Kennedy M."/>
            <person name="Kinose K."/>
            <person name="Kinoshita T."/>
            <person name="Kohara Y."/>
            <person name="Koide E."/>
            <person name="Komatsu K."/>
            <person name="Kopischke S."/>
            <person name="Kubo M."/>
            <person name="Kyozuka J."/>
            <person name="Lagercrantz U."/>
            <person name="Lin S.S."/>
            <person name="Lindquist E."/>
            <person name="Lipzen A.M."/>
            <person name="Lu C.W."/>
            <person name="De Luna E."/>
            <person name="Martienssen R.A."/>
            <person name="Minamino N."/>
            <person name="Mizutani M."/>
            <person name="Mizutani M."/>
            <person name="Mochizuki N."/>
            <person name="Monte I."/>
            <person name="Mosher R."/>
            <person name="Nagasaki H."/>
            <person name="Nakagami H."/>
            <person name="Naramoto S."/>
            <person name="Nishitani K."/>
            <person name="Ohtani M."/>
            <person name="Okamoto T."/>
            <person name="Okumura M."/>
            <person name="Phillips J."/>
            <person name="Pollak B."/>
            <person name="Reinders A."/>
            <person name="Rovekamp M."/>
            <person name="Sano R."/>
            <person name="Sawa S."/>
            <person name="Schmid M.W."/>
            <person name="Shirakawa M."/>
            <person name="Solano R."/>
            <person name="Spunde A."/>
            <person name="Suetsugu N."/>
            <person name="Sugano S."/>
            <person name="Sugiyama A."/>
            <person name="Sun R."/>
            <person name="Suzuki Y."/>
            <person name="Takenaka M."/>
            <person name="Takezawa D."/>
            <person name="Tomogane H."/>
            <person name="Tsuzuki M."/>
            <person name="Ueda T."/>
            <person name="Umeda M."/>
            <person name="Ward J.M."/>
            <person name="Watanabe Y."/>
            <person name="Yazaki K."/>
            <person name="Yokoyama R."/>
            <person name="Yoshitake Y."/>
            <person name="Yotsui I."/>
            <person name="Zachgo S."/>
            <person name="Schmutz J."/>
        </authorList>
    </citation>
    <scope>NUCLEOTIDE SEQUENCE [LARGE SCALE GENOMIC DNA]</scope>
    <source>
        <strain evidence="2">Tak-1</strain>
    </source>
</reference>
<dbReference type="EMBL" id="KZ772695">
    <property type="protein sequence ID" value="PTQ43892.1"/>
    <property type="molecule type" value="Genomic_DNA"/>
</dbReference>
<proteinExistence type="predicted"/>